<reference evidence="14" key="1">
    <citation type="submission" date="2018-05" db="EMBL/GenBank/DDBJ databases">
        <authorList>
            <person name="Lanie J.A."/>
            <person name="Ng W.-L."/>
            <person name="Kazmierczak K.M."/>
            <person name="Andrzejewski T.M."/>
            <person name="Davidsen T.M."/>
            <person name="Wayne K.J."/>
            <person name="Tettelin H."/>
            <person name="Glass J.I."/>
            <person name="Rusch D."/>
            <person name="Podicherti R."/>
            <person name="Tsui H.-C.T."/>
            <person name="Winkler M.E."/>
        </authorList>
    </citation>
    <scope>NUCLEOTIDE SEQUENCE</scope>
</reference>
<keyword evidence="7" id="KW-0067">ATP-binding</keyword>
<organism evidence="14">
    <name type="scientific">marine metagenome</name>
    <dbReference type="NCBI Taxonomy" id="408172"/>
    <lineage>
        <taxon>unclassified sequences</taxon>
        <taxon>metagenomes</taxon>
        <taxon>ecological metagenomes</taxon>
    </lineage>
</organism>
<feature type="domain" description="Lon proteolytic" evidence="12">
    <location>
        <begin position="599"/>
        <end position="780"/>
    </location>
</feature>
<dbReference type="InterPro" id="IPR020568">
    <property type="entry name" value="Ribosomal_Su5_D2-typ_SF"/>
</dbReference>
<dbReference type="EMBL" id="UINC01002112">
    <property type="protein sequence ID" value="SUZ93036.1"/>
    <property type="molecule type" value="Genomic_DNA"/>
</dbReference>
<evidence type="ECO:0000259" key="12">
    <source>
        <dbReference type="PROSITE" id="PS51786"/>
    </source>
</evidence>
<dbReference type="Gene3D" id="1.10.8.60">
    <property type="match status" value="1"/>
</dbReference>
<dbReference type="PANTHER" id="PTHR10046">
    <property type="entry name" value="ATP DEPENDENT LON PROTEASE FAMILY MEMBER"/>
    <property type="match status" value="1"/>
</dbReference>
<evidence type="ECO:0000259" key="13">
    <source>
        <dbReference type="PROSITE" id="PS51787"/>
    </source>
</evidence>
<evidence type="ECO:0000313" key="14">
    <source>
        <dbReference type="EMBL" id="SUZ93036.1"/>
    </source>
</evidence>
<gene>
    <name evidence="14" type="ORF">METZ01_LOCUS45890</name>
</gene>
<dbReference type="InterPro" id="IPR014721">
    <property type="entry name" value="Ribsml_uS5_D2-typ_fold_subgr"/>
</dbReference>
<dbReference type="GO" id="GO:0016887">
    <property type="term" value="F:ATP hydrolysis activity"/>
    <property type="evidence" value="ECO:0007669"/>
    <property type="project" value="InterPro"/>
</dbReference>
<evidence type="ECO:0000256" key="2">
    <source>
        <dbReference type="ARBA" id="ARBA00022490"/>
    </source>
</evidence>
<dbReference type="SMART" id="SM00382">
    <property type="entry name" value="AAA"/>
    <property type="match status" value="1"/>
</dbReference>
<proteinExistence type="inferred from homology"/>
<dbReference type="InterPro" id="IPR003959">
    <property type="entry name" value="ATPase_AAA_core"/>
</dbReference>
<dbReference type="PROSITE" id="PS51787">
    <property type="entry name" value="LON_N"/>
    <property type="match status" value="1"/>
</dbReference>
<dbReference type="GO" id="GO:0006508">
    <property type="term" value="P:proteolysis"/>
    <property type="evidence" value="ECO:0007669"/>
    <property type="project" value="UniProtKB-KW"/>
</dbReference>
<evidence type="ECO:0000256" key="3">
    <source>
        <dbReference type="ARBA" id="ARBA00022670"/>
    </source>
</evidence>
<dbReference type="Pfam" id="PF22667">
    <property type="entry name" value="Lon_lid"/>
    <property type="match status" value="1"/>
</dbReference>
<dbReference type="HAMAP" id="MF_01973">
    <property type="entry name" value="lon_bact"/>
    <property type="match status" value="1"/>
</dbReference>
<dbReference type="SUPFAM" id="SSF88697">
    <property type="entry name" value="PUA domain-like"/>
    <property type="match status" value="1"/>
</dbReference>
<dbReference type="FunFam" id="1.20.5.5270:FF:000002">
    <property type="entry name" value="Lon protease homolog"/>
    <property type="match status" value="1"/>
</dbReference>
<comment type="catalytic activity">
    <reaction evidence="9">
        <text>Hydrolysis of proteins in presence of ATP.</text>
        <dbReference type="EC" id="3.4.21.53"/>
    </reaction>
</comment>
<evidence type="ECO:0000256" key="5">
    <source>
        <dbReference type="ARBA" id="ARBA00022801"/>
    </source>
</evidence>
<keyword evidence="8" id="KW-0346">Stress response</keyword>
<dbReference type="InterPro" id="IPR003593">
    <property type="entry name" value="AAA+_ATPase"/>
</dbReference>
<protein>
    <recommendedName>
        <fullName evidence="10">endopeptidase La</fullName>
        <ecNumber evidence="10">3.4.21.53</ecNumber>
    </recommendedName>
</protein>
<evidence type="ECO:0000256" key="4">
    <source>
        <dbReference type="ARBA" id="ARBA00022741"/>
    </source>
</evidence>
<evidence type="ECO:0000256" key="9">
    <source>
        <dbReference type="ARBA" id="ARBA00050665"/>
    </source>
</evidence>
<dbReference type="InterPro" id="IPR008269">
    <property type="entry name" value="Lon_proteolytic"/>
</dbReference>
<keyword evidence="6" id="KW-0720">Serine protease</keyword>
<accession>A0A381RME6</accession>
<dbReference type="EC" id="3.4.21.53" evidence="10"/>
<dbReference type="GO" id="GO:0043565">
    <property type="term" value="F:sequence-specific DNA binding"/>
    <property type="evidence" value="ECO:0007669"/>
    <property type="project" value="InterPro"/>
</dbReference>
<dbReference type="GO" id="GO:0004176">
    <property type="term" value="F:ATP-dependent peptidase activity"/>
    <property type="evidence" value="ECO:0007669"/>
    <property type="project" value="InterPro"/>
</dbReference>
<dbReference type="CDD" id="cd19500">
    <property type="entry name" value="RecA-like_Lon"/>
    <property type="match status" value="1"/>
</dbReference>
<dbReference type="Pfam" id="PF02190">
    <property type="entry name" value="LON_substr_bdg"/>
    <property type="match status" value="1"/>
</dbReference>
<evidence type="ECO:0000256" key="8">
    <source>
        <dbReference type="ARBA" id="ARBA00023016"/>
    </source>
</evidence>
<feature type="region of interest" description="Disordered" evidence="11">
    <location>
        <begin position="784"/>
        <end position="821"/>
    </location>
</feature>
<dbReference type="GO" id="GO:0030163">
    <property type="term" value="P:protein catabolic process"/>
    <property type="evidence" value="ECO:0007669"/>
    <property type="project" value="InterPro"/>
</dbReference>
<dbReference type="InterPro" id="IPR027065">
    <property type="entry name" value="Lon_Prtase"/>
</dbReference>
<keyword evidence="5" id="KW-0378">Hydrolase</keyword>
<dbReference type="SUPFAM" id="SSF54211">
    <property type="entry name" value="Ribosomal protein S5 domain 2-like"/>
    <property type="match status" value="1"/>
</dbReference>
<dbReference type="InterPro" id="IPR027417">
    <property type="entry name" value="P-loop_NTPase"/>
</dbReference>
<dbReference type="PIRSF" id="PIRSF001174">
    <property type="entry name" value="Lon_proteas"/>
    <property type="match status" value="1"/>
</dbReference>
<dbReference type="InterPro" id="IPR015947">
    <property type="entry name" value="PUA-like_sf"/>
</dbReference>
<dbReference type="Gene3D" id="1.20.58.1480">
    <property type="match status" value="1"/>
</dbReference>
<dbReference type="InterPro" id="IPR054594">
    <property type="entry name" value="Lon_lid"/>
</dbReference>
<keyword evidence="3" id="KW-0645">Protease</keyword>
<dbReference type="PROSITE" id="PS01046">
    <property type="entry name" value="LON_SER"/>
    <property type="match status" value="1"/>
</dbReference>
<feature type="compositionally biased region" description="Basic and acidic residues" evidence="11">
    <location>
        <begin position="790"/>
        <end position="799"/>
    </location>
</feature>
<dbReference type="Gene3D" id="3.30.230.10">
    <property type="match status" value="1"/>
</dbReference>
<evidence type="ECO:0000256" key="7">
    <source>
        <dbReference type="ARBA" id="ARBA00022840"/>
    </source>
</evidence>
<name>A0A381RME6_9ZZZZ</name>
<dbReference type="PROSITE" id="PS51786">
    <property type="entry name" value="LON_PROTEOLYTIC"/>
    <property type="match status" value="1"/>
</dbReference>
<dbReference type="FunFam" id="3.40.50.300:FF:000021">
    <property type="entry name" value="Lon protease homolog"/>
    <property type="match status" value="1"/>
</dbReference>
<keyword evidence="2" id="KW-0963">Cytoplasm</keyword>
<dbReference type="SMART" id="SM00464">
    <property type="entry name" value="LON"/>
    <property type="match status" value="1"/>
</dbReference>
<keyword evidence="4" id="KW-0547">Nucleotide-binding</keyword>
<dbReference type="AlphaFoldDB" id="A0A381RME6"/>
<comment type="subcellular location">
    <subcellularLocation>
        <location evidence="1">Cytoplasm</location>
    </subcellularLocation>
</comment>
<dbReference type="Gene3D" id="1.20.5.5270">
    <property type="match status" value="1"/>
</dbReference>
<dbReference type="InterPro" id="IPR046336">
    <property type="entry name" value="Lon_prtase_N_sf"/>
</dbReference>
<dbReference type="Pfam" id="PF00004">
    <property type="entry name" value="AAA"/>
    <property type="match status" value="1"/>
</dbReference>
<dbReference type="NCBIfam" id="NF008053">
    <property type="entry name" value="PRK10787.1"/>
    <property type="match status" value="1"/>
</dbReference>
<evidence type="ECO:0000256" key="6">
    <source>
        <dbReference type="ARBA" id="ARBA00022825"/>
    </source>
</evidence>
<dbReference type="Pfam" id="PF05362">
    <property type="entry name" value="Lon_C"/>
    <property type="match status" value="1"/>
</dbReference>
<feature type="domain" description="Lon N-terminal" evidence="13">
    <location>
        <begin position="17"/>
        <end position="210"/>
    </location>
</feature>
<dbReference type="GO" id="GO:0005524">
    <property type="term" value="F:ATP binding"/>
    <property type="evidence" value="ECO:0007669"/>
    <property type="project" value="UniProtKB-KW"/>
</dbReference>
<dbReference type="GO" id="GO:0004252">
    <property type="term" value="F:serine-type endopeptidase activity"/>
    <property type="evidence" value="ECO:0007669"/>
    <property type="project" value="UniProtKB-EC"/>
</dbReference>
<dbReference type="InterPro" id="IPR004815">
    <property type="entry name" value="Lon_bac/euk-typ"/>
</dbReference>
<dbReference type="PRINTS" id="PR00830">
    <property type="entry name" value="ENDOLAPTASE"/>
</dbReference>
<evidence type="ECO:0000256" key="10">
    <source>
        <dbReference type="ARBA" id="ARBA00066743"/>
    </source>
</evidence>
<dbReference type="InterPro" id="IPR008268">
    <property type="entry name" value="Peptidase_S16_AS"/>
</dbReference>
<dbReference type="Gene3D" id="2.30.130.40">
    <property type="entry name" value="LON domain-like"/>
    <property type="match status" value="1"/>
</dbReference>
<evidence type="ECO:0000256" key="1">
    <source>
        <dbReference type="ARBA" id="ARBA00004496"/>
    </source>
</evidence>
<dbReference type="InterPro" id="IPR003111">
    <property type="entry name" value="Lon_prtase_N"/>
</dbReference>
<sequence>MSGKTQKKKTIQKQIALPMLPMRDIVVFPHMTAPFFIGRSLSIASLEKSLAGDRQIFVVAQEDPLIEEPEAKDLFRVGTIGQVLQIMRLHNGTIKALFEAKSRGRLIEAHMEDPHFAAVVEPIPEQVSHAPELLALSKNVRAEFKRYLKEVKKRTEGIEKLSIDSEEPHILADRIAPLLNLDLQKKQDLLENADPQKRLEIVYGRMLEEKEFKKVERKLKERVQGQIGRTQKEYYLNEQVKAIQKELGQGEDSKAEMEEYAKKIKEMKLSDEAKEMAEKELHKLKLMPSMSSEANVVRNYIDWLLCMPWAEKTEDNFDLEKAEKVLNAQHYGLEKVKERIIEYLAVAQQVGKMKGPIICLVGPPGVGKTSLARSVAEALGRKFAHVSLGGVRDEAEIRGHRRTYIGAMPGKVIQSLRKVKFRNPLLLFDEIDKMTHGVMGDPAAALLEVLDPEQNHTFMDHYLEVEFDVSDVLFFCTANVPQNIPAALKDRMEIIRLSGYTELEKEHIAREHLLPKQMDENGLTSKRIQFHQKALLNIIRSYTREAGVRNLEREIAKTCRKVATQLVKKTNLNKVVVTPNRVQKFLGVPRYKHVKAEEQNEIGTTCGLAWTQAGGELLVTEVNIMKGTGKLQLTGKLGDVMKESAQAALSYVRTNANQLGIFSSVFEKTDIHIHVPAGAVPKDGPSAGVTIATSLVSAFTSIPVRKEVAMTGESTLRGKVLAIGGLKEKLLAAKRGIISTVMIPHKNKKDLTEIPEEIQNGLEIIPVRTVEEVLGVALERLPTPVIDPEPEIKDSSKEDSSEEAAILPQTDSPESPRTYDA</sequence>
<dbReference type="InterPro" id="IPR027543">
    <property type="entry name" value="Lon_bac"/>
</dbReference>
<dbReference type="Gene3D" id="3.40.50.300">
    <property type="entry name" value="P-loop containing nucleotide triphosphate hydrolases"/>
    <property type="match status" value="1"/>
</dbReference>
<dbReference type="SUPFAM" id="SSF52540">
    <property type="entry name" value="P-loop containing nucleoside triphosphate hydrolases"/>
    <property type="match status" value="1"/>
</dbReference>
<dbReference type="NCBIfam" id="TIGR00763">
    <property type="entry name" value="lon"/>
    <property type="match status" value="1"/>
</dbReference>
<evidence type="ECO:0000256" key="11">
    <source>
        <dbReference type="SAM" id="MobiDB-lite"/>
    </source>
</evidence>
<dbReference type="GO" id="GO:0005737">
    <property type="term" value="C:cytoplasm"/>
    <property type="evidence" value="ECO:0007669"/>
    <property type="project" value="UniProtKB-SubCell"/>
</dbReference>